<keyword evidence="1" id="KW-0472">Membrane</keyword>
<protein>
    <submittedName>
        <fullName evidence="2">Uncharacterized protein</fullName>
    </submittedName>
</protein>
<reference evidence="2 3" key="1">
    <citation type="submission" date="2015-09" db="EMBL/GenBank/DDBJ databases">
        <title>Draft genome of the parasitic nematode Teladorsagia circumcincta isolate WARC Sus (inbred).</title>
        <authorList>
            <person name="Mitreva M."/>
        </authorList>
    </citation>
    <scope>NUCLEOTIDE SEQUENCE [LARGE SCALE GENOMIC DNA]</scope>
    <source>
        <strain evidence="2 3">S</strain>
    </source>
</reference>
<keyword evidence="1" id="KW-1133">Transmembrane helix</keyword>
<keyword evidence="3" id="KW-1185">Reference proteome</keyword>
<accession>A0A2G9TL82</accession>
<evidence type="ECO:0000313" key="3">
    <source>
        <dbReference type="Proteomes" id="UP000230423"/>
    </source>
</evidence>
<dbReference type="EMBL" id="KZ360041">
    <property type="protein sequence ID" value="PIO58749.1"/>
    <property type="molecule type" value="Genomic_DNA"/>
</dbReference>
<evidence type="ECO:0000313" key="2">
    <source>
        <dbReference type="EMBL" id="PIO58749.1"/>
    </source>
</evidence>
<feature type="transmembrane region" description="Helical" evidence="1">
    <location>
        <begin position="32"/>
        <end position="54"/>
    </location>
</feature>
<dbReference type="Proteomes" id="UP000230423">
    <property type="component" value="Unassembled WGS sequence"/>
</dbReference>
<proteinExistence type="predicted"/>
<feature type="transmembrane region" description="Helical" evidence="1">
    <location>
        <begin position="75"/>
        <end position="106"/>
    </location>
</feature>
<dbReference type="OrthoDB" id="6418713at2759"/>
<name>A0A2G9TL82_TELCI</name>
<evidence type="ECO:0000256" key="1">
    <source>
        <dbReference type="SAM" id="Phobius"/>
    </source>
</evidence>
<feature type="non-terminal residue" evidence="2">
    <location>
        <position position="1"/>
    </location>
</feature>
<keyword evidence="1" id="KW-0812">Transmembrane</keyword>
<sequence length="195" mass="22397">KASMPLFAVLLSRVLLKERQSYRLLKESDIHPIRLLAMNSQLAAIMVFPFWLYNDAFTMTRIMGSSDTVYPSPDLWLLCLLAMAGVLSFMQSANVFGMMLSILGVFCYNRVKQEEKVLSHSLPLTRSHTVLSESTLVEMDTSQNGDLMYWASNNRPGYNGSRLGDFEYSDAYQTRYDKMDDISKEQHSRRHVRFA</sequence>
<organism evidence="2 3">
    <name type="scientific">Teladorsagia circumcincta</name>
    <name type="common">Brown stomach worm</name>
    <name type="synonym">Ostertagia circumcincta</name>
    <dbReference type="NCBI Taxonomy" id="45464"/>
    <lineage>
        <taxon>Eukaryota</taxon>
        <taxon>Metazoa</taxon>
        <taxon>Ecdysozoa</taxon>
        <taxon>Nematoda</taxon>
        <taxon>Chromadorea</taxon>
        <taxon>Rhabditida</taxon>
        <taxon>Rhabditina</taxon>
        <taxon>Rhabditomorpha</taxon>
        <taxon>Strongyloidea</taxon>
        <taxon>Trichostrongylidae</taxon>
        <taxon>Teladorsagia</taxon>
    </lineage>
</organism>
<dbReference type="AlphaFoldDB" id="A0A2G9TL82"/>
<gene>
    <name evidence="2" type="ORF">TELCIR_19808</name>
</gene>